<evidence type="ECO:0000313" key="2">
    <source>
        <dbReference type="EMBL" id="PIR95370.1"/>
    </source>
</evidence>
<dbReference type="AlphaFoldDB" id="A0A2H0VAM6"/>
<gene>
    <name evidence="2" type="ORF">COT93_02655</name>
</gene>
<evidence type="ECO:0008006" key="4">
    <source>
        <dbReference type="Google" id="ProtNLM"/>
    </source>
</evidence>
<name>A0A2H0VAM6_9BACT</name>
<keyword evidence="1" id="KW-0472">Membrane</keyword>
<proteinExistence type="predicted"/>
<evidence type="ECO:0000256" key="1">
    <source>
        <dbReference type="SAM" id="Phobius"/>
    </source>
</evidence>
<organism evidence="2 3">
    <name type="scientific">Candidatus Falkowbacteria bacterium CG10_big_fil_rev_8_21_14_0_10_37_18</name>
    <dbReference type="NCBI Taxonomy" id="1974562"/>
    <lineage>
        <taxon>Bacteria</taxon>
        <taxon>Candidatus Falkowiibacteriota</taxon>
    </lineage>
</organism>
<evidence type="ECO:0000313" key="3">
    <source>
        <dbReference type="Proteomes" id="UP000229972"/>
    </source>
</evidence>
<accession>A0A2H0VAM6</accession>
<feature type="transmembrane region" description="Helical" evidence="1">
    <location>
        <begin position="25"/>
        <end position="44"/>
    </location>
</feature>
<feature type="transmembrane region" description="Helical" evidence="1">
    <location>
        <begin position="50"/>
        <end position="73"/>
    </location>
</feature>
<dbReference type="EMBL" id="PFAL01000025">
    <property type="protein sequence ID" value="PIR95370.1"/>
    <property type="molecule type" value="Genomic_DNA"/>
</dbReference>
<keyword evidence="1" id="KW-1133">Transmembrane helix</keyword>
<reference evidence="3" key="1">
    <citation type="submission" date="2017-09" db="EMBL/GenBank/DDBJ databases">
        <title>Depth-based differentiation of microbial function through sediment-hosted aquifers and enrichment of novel symbionts in the deep terrestrial subsurface.</title>
        <authorList>
            <person name="Probst A.J."/>
            <person name="Ladd B."/>
            <person name="Jarett J.K."/>
            <person name="Geller-Mcgrath D.E."/>
            <person name="Sieber C.M.K."/>
            <person name="Emerson J.B."/>
            <person name="Anantharaman K."/>
            <person name="Thomas B.C."/>
            <person name="Malmstrom R."/>
            <person name="Stieglmeier M."/>
            <person name="Klingl A."/>
            <person name="Woyke T."/>
            <person name="Ryan C.M."/>
            <person name="Banfield J.F."/>
        </authorList>
    </citation>
    <scope>NUCLEOTIDE SEQUENCE [LARGE SCALE GENOMIC DNA]</scope>
</reference>
<keyword evidence="1" id="KW-0812">Transmembrane</keyword>
<dbReference type="Proteomes" id="UP000229972">
    <property type="component" value="Unassembled WGS sequence"/>
</dbReference>
<protein>
    <recommendedName>
        <fullName evidence="4">DUF5673 domain-containing protein</fullName>
    </recommendedName>
</protein>
<sequence>MAQNNTQYIKWQVPEYRRPERDKKWYIIAGVVMFFLLFFCFFSFQNWLPVFLGLGSNFLFALIIIISGMIMLINDSRNALMITVELGPEGVQVGQKFYDYNQFKHFAVLYQPKKSVKNLYFEYQSGTRPRLSLPLRSLEALTVRNFLIKYLDEDLERTEIPLSEQLTKLLKL</sequence>
<comment type="caution">
    <text evidence="2">The sequence shown here is derived from an EMBL/GenBank/DDBJ whole genome shotgun (WGS) entry which is preliminary data.</text>
</comment>